<dbReference type="InterPro" id="IPR001810">
    <property type="entry name" value="F-box_dom"/>
</dbReference>
<dbReference type="VEuPathDB" id="FungiDB:MELLADRAFT_113310"/>
<evidence type="ECO:0000313" key="3">
    <source>
        <dbReference type="Proteomes" id="UP000001072"/>
    </source>
</evidence>
<dbReference type="Gene3D" id="3.80.10.10">
    <property type="entry name" value="Ribonuclease Inhibitor"/>
    <property type="match status" value="1"/>
</dbReference>
<sequence length="552" mass="63059">MPSASRKAQLGLGREIVSKCHADTQPANQHLDFIQRRLEELDSEGFIWSKDSMLSIFLQLGLSETPPSFFSSVNNIIESRVCQGLEVSSDEVKDMIQSEELLHTARPLGLMDLPTEVFDKILETLDCIATLEARDIHAERSKGMVSITGPGEQEPYRTYLHRNPPILNTIQTFSLTSRKIHHLCRPWLWRKLRFPTSLPAPMDLWTEDILLRQGSYVQSLSITLSPNCSKPLDETVQHDSFYDNLIPGDYKVEDVSPKNVRELINRCPNLSTLDIKYDYHEAPEDAGGTETFLLGLIPLLSSLKQLRHLAVQGRYKQKNMNAFPTDVVASLPLLESFDFAGLAAYAGQPKLGDGSFGLNLSKLKFLSRLHLWFIDDIDANWCLYSWPRTITELTIHQCDNLLPSSANQIIHHIAPYLTKLRLEFGNKQGDDSWETDPSWSPQSCFSLPFLIDLALTTRNADLLYGFQDCKSLSCLEWNYRTSTQFRTLETIVSKNTWPQLRKLVVIPYRSFILPSNLDPRYQEIRYQVISLQKYCKVANMTVTTELPYLFSF</sequence>
<accession>F4S9G0</accession>
<dbReference type="RefSeq" id="XP_007418026.1">
    <property type="nucleotide sequence ID" value="XM_007417964.1"/>
</dbReference>
<evidence type="ECO:0000259" key="1">
    <source>
        <dbReference type="PROSITE" id="PS50181"/>
    </source>
</evidence>
<feature type="domain" description="F-box" evidence="1">
    <location>
        <begin position="107"/>
        <end position="126"/>
    </location>
</feature>
<gene>
    <name evidence="2" type="ORF">MELLADRAFT_113310</name>
</gene>
<dbReference type="OrthoDB" id="2512695at2759"/>
<protein>
    <recommendedName>
        <fullName evidence="1">F-box domain-containing protein</fullName>
    </recommendedName>
</protein>
<dbReference type="SUPFAM" id="SSF52047">
    <property type="entry name" value="RNI-like"/>
    <property type="match status" value="1"/>
</dbReference>
<name>F4S9G0_MELLP</name>
<dbReference type="GeneID" id="18924945"/>
<dbReference type="AlphaFoldDB" id="F4S9G0"/>
<dbReference type="KEGG" id="mlr:MELLADRAFT_113310"/>
<dbReference type="Proteomes" id="UP000001072">
    <property type="component" value="Unassembled WGS sequence"/>
</dbReference>
<proteinExistence type="predicted"/>
<dbReference type="InterPro" id="IPR032675">
    <property type="entry name" value="LRR_dom_sf"/>
</dbReference>
<dbReference type="PROSITE" id="PS50181">
    <property type="entry name" value="FBOX"/>
    <property type="match status" value="1"/>
</dbReference>
<evidence type="ECO:0000313" key="2">
    <source>
        <dbReference type="EMBL" id="EGF98716.1"/>
    </source>
</evidence>
<dbReference type="EMBL" id="GL883170">
    <property type="protein sequence ID" value="EGF98716.1"/>
    <property type="molecule type" value="Genomic_DNA"/>
</dbReference>
<keyword evidence="3" id="KW-1185">Reference proteome</keyword>
<dbReference type="InParanoid" id="F4S9G0"/>
<dbReference type="HOGENOM" id="CLU_038719_0_0_1"/>
<organism evidence="3">
    <name type="scientific">Melampsora larici-populina (strain 98AG31 / pathotype 3-4-7)</name>
    <name type="common">Poplar leaf rust fungus</name>
    <dbReference type="NCBI Taxonomy" id="747676"/>
    <lineage>
        <taxon>Eukaryota</taxon>
        <taxon>Fungi</taxon>
        <taxon>Dikarya</taxon>
        <taxon>Basidiomycota</taxon>
        <taxon>Pucciniomycotina</taxon>
        <taxon>Pucciniomycetes</taxon>
        <taxon>Pucciniales</taxon>
        <taxon>Melampsoraceae</taxon>
        <taxon>Melampsora</taxon>
    </lineage>
</organism>
<reference evidence="3" key="1">
    <citation type="journal article" date="2011" name="Proc. Natl. Acad. Sci. U.S.A.">
        <title>Obligate biotrophy features unraveled by the genomic analysis of rust fungi.</title>
        <authorList>
            <person name="Duplessis S."/>
            <person name="Cuomo C.A."/>
            <person name="Lin Y.-C."/>
            <person name="Aerts A."/>
            <person name="Tisserant E."/>
            <person name="Veneault-Fourrey C."/>
            <person name="Joly D.L."/>
            <person name="Hacquard S."/>
            <person name="Amselem J."/>
            <person name="Cantarel B.L."/>
            <person name="Chiu R."/>
            <person name="Coutinho P.M."/>
            <person name="Feau N."/>
            <person name="Field M."/>
            <person name="Frey P."/>
            <person name="Gelhaye E."/>
            <person name="Goldberg J."/>
            <person name="Grabherr M.G."/>
            <person name="Kodira C.D."/>
            <person name="Kohler A."/>
            <person name="Kuees U."/>
            <person name="Lindquist E.A."/>
            <person name="Lucas S.M."/>
            <person name="Mago R."/>
            <person name="Mauceli E."/>
            <person name="Morin E."/>
            <person name="Murat C."/>
            <person name="Pangilinan J.L."/>
            <person name="Park R."/>
            <person name="Pearson M."/>
            <person name="Quesneville H."/>
            <person name="Rouhier N."/>
            <person name="Sakthikumar S."/>
            <person name="Salamov A.A."/>
            <person name="Schmutz J."/>
            <person name="Selles B."/>
            <person name="Shapiro H."/>
            <person name="Tanguay P."/>
            <person name="Tuskan G.A."/>
            <person name="Henrissat B."/>
            <person name="Van de Peer Y."/>
            <person name="Rouze P."/>
            <person name="Ellis J.G."/>
            <person name="Dodds P.N."/>
            <person name="Schein J.E."/>
            <person name="Zhong S."/>
            <person name="Hamelin R.C."/>
            <person name="Grigoriev I.V."/>
            <person name="Szabo L.J."/>
            <person name="Martin F."/>
        </authorList>
    </citation>
    <scope>NUCLEOTIDE SEQUENCE [LARGE SCALE GENOMIC DNA]</scope>
    <source>
        <strain evidence="3">98AG31 / pathotype 3-4-7</strain>
    </source>
</reference>